<dbReference type="Gramene" id="KOM34940">
    <property type="protein sequence ID" value="KOM34940"/>
    <property type="gene ID" value="LR48_Vigan02g109000"/>
</dbReference>
<reference evidence="2" key="1">
    <citation type="journal article" date="2015" name="Proc. Natl. Acad. Sci. U.S.A.">
        <title>Genome sequencing of adzuki bean (Vigna angularis) provides insight into high starch and low fat accumulation and domestication.</title>
        <authorList>
            <person name="Yang K."/>
            <person name="Tian Z."/>
            <person name="Chen C."/>
            <person name="Luo L."/>
            <person name="Zhao B."/>
            <person name="Wang Z."/>
            <person name="Yu L."/>
            <person name="Li Y."/>
            <person name="Sun Y."/>
            <person name="Li W."/>
            <person name="Chen Y."/>
            <person name="Li Y."/>
            <person name="Zhang Y."/>
            <person name="Ai D."/>
            <person name="Zhao J."/>
            <person name="Shang C."/>
            <person name="Ma Y."/>
            <person name="Wu B."/>
            <person name="Wang M."/>
            <person name="Gao L."/>
            <person name="Sun D."/>
            <person name="Zhang P."/>
            <person name="Guo F."/>
            <person name="Wang W."/>
            <person name="Li Y."/>
            <person name="Wang J."/>
            <person name="Varshney R.K."/>
            <person name="Wang J."/>
            <person name="Ling H.Q."/>
            <person name="Wan P."/>
        </authorList>
    </citation>
    <scope>NUCLEOTIDE SEQUENCE</scope>
    <source>
        <strain evidence="2">cv. Jingnong 6</strain>
    </source>
</reference>
<protein>
    <submittedName>
        <fullName evidence="1">Uncharacterized protein</fullName>
    </submittedName>
</protein>
<organism evidence="1 2">
    <name type="scientific">Phaseolus angularis</name>
    <name type="common">Azuki bean</name>
    <name type="synonym">Vigna angularis</name>
    <dbReference type="NCBI Taxonomy" id="3914"/>
    <lineage>
        <taxon>Eukaryota</taxon>
        <taxon>Viridiplantae</taxon>
        <taxon>Streptophyta</taxon>
        <taxon>Embryophyta</taxon>
        <taxon>Tracheophyta</taxon>
        <taxon>Spermatophyta</taxon>
        <taxon>Magnoliopsida</taxon>
        <taxon>eudicotyledons</taxon>
        <taxon>Gunneridae</taxon>
        <taxon>Pentapetalae</taxon>
        <taxon>rosids</taxon>
        <taxon>fabids</taxon>
        <taxon>Fabales</taxon>
        <taxon>Fabaceae</taxon>
        <taxon>Papilionoideae</taxon>
        <taxon>50 kb inversion clade</taxon>
        <taxon>NPAAA clade</taxon>
        <taxon>indigoferoid/millettioid clade</taxon>
        <taxon>Phaseoleae</taxon>
        <taxon>Vigna</taxon>
    </lineage>
</organism>
<dbReference type="Proteomes" id="UP000053144">
    <property type="component" value="Chromosome 2"/>
</dbReference>
<evidence type="ECO:0000313" key="2">
    <source>
        <dbReference type="Proteomes" id="UP000053144"/>
    </source>
</evidence>
<accession>A0A0L9TWP0</accession>
<sequence length="283" mass="32315">MRWEQQLNLTLLLFVMPREESPTSICFFFFICSGHPPHCHHTHIHHQQHYGAIGGGIKVARSWNLERTKKAPEEKTTEGRMTPGCPFLGPSALEVRIHAYTTIKTRITEGLLLTVFKPSRFIGLKREVVDLRQFEAVAVADADGGSMVAALQLGFDWAADVVVRDVKAEKEAEGGYLLRNLIGEVIEGEIEEDSNQKYLEELTPYPPTVSVHREEKRHCEDLGWFAWCLVLPLQRGKEYVFKALPTTEQIVESLTPWLELVVIRERVEIDWETRSNPKFLVVV</sequence>
<dbReference type="AlphaFoldDB" id="A0A0L9TWP0"/>
<dbReference type="EMBL" id="CM003372">
    <property type="protein sequence ID" value="KOM34940.1"/>
    <property type="molecule type" value="Genomic_DNA"/>
</dbReference>
<gene>
    <name evidence="1" type="ORF">LR48_Vigan02g109000</name>
</gene>
<evidence type="ECO:0000313" key="1">
    <source>
        <dbReference type="EMBL" id="KOM34940.1"/>
    </source>
</evidence>
<proteinExistence type="predicted"/>
<name>A0A0L9TWP0_PHAAN</name>